<evidence type="ECO:0000256" key="1">
    <source>
        <dbReference type="SAM" id="Phobius"/>
    </source>
</evidence>
<dbReference type="EMBL" id="JACRTC010000006">
    <property type="protein sequence ID" value="MBC8570972.1"/>
    <property type="molecule type" value="Genomic_DNA"/>
</dbReference>
<keyword evidence="4" id="KW-1185">Reference proteome</keyword>
<feature type="signal peptide" evidence="2">
    <location>
        <begin position="1"/>
        <end position="28"/>
    </location>
</feature>
<dbReference type="Proteomes" id="UP000660861">
    <property type="component" value="Unassembled WGS sequence"/>
</dbReference>
<keyword evidence="1" id="KW-1133">Transmembrane helix</keyword>
<name>A0A926EFX9_9FIRM</name>
<keyword evidence="2" id="KW-0732">Signal</keyword>
<sequence length="401" mass="43966">MDDKMKRFCVFLAVIVLMGMAASFFVLADSTYFDECESADNTEFISYSNLRAASPDFGEEVGWPNAPDSTVLTADFAGGPPSAIYHISGVDRLTVSCYLPMSPMASRNMYGDYVLMDVAGDPEGTMDLDGALPVSYSPVDGNLYLHTPDEGYLLYMVEKGAGVFRPLPDEDVFLSQIKDTLTTSFLEVLVSDDGESYHSLDYDIASCRMSLESSSPLTYYYTTLYLPIPSGTRYIGLQMNYPEEIPMADGGTLHNPNGDMMRLARVDFQGEYLNWGDPPPDEEEEPDPMFNVEGFYIIHRSSASSRNTSGDKITQYFEITNNYYNGAGPSSGGSQVSSGESGGKMKLILSDEAAVPVAGGQGERRTNNVLILVCSLIYLMLAMAAVAVLIFKFRSYHANDN</sequence>
<organism evidence="3 4">
    <name type="scientific">Zongyangia hominis</name>
    <dbReference type="NCBI Taxonomy" id="2763677"/>
    <lineage>
        <taxon>Bacteria</taxon>
        <taxon>Bacillati</taxon>
        <taxon>Bacillota</taxon>
        <taxon>Clostridia</taxon>
        <taxon>Eubacteriales</taxon>
        <taxon>Oscillospiraceae</taxon>
        <taxon>Zongyangia</taxon>
    </lineage>
</organism>
<proteinExistence type="predicted"/>
<evidence type="ECO:0000256" key="2">
    <source>
        <dbReference type="SAM" id="SignalP"/>
    </source>
</evidence>
<keyword evidence="1" id="KW-0472">Membrane</keyword>
<evidence type="ECO:0000313" key="3">
    <source>
        <dbReference type="EMBL" id="MBC8570972.1"/>
    </source>
</evidence>
<evidence type="ECO:0008006" key="5">
    <source>
        <dbReference type="Google" id="ProtNLM"/>
    </source>
</evidence>
<keyword evidence="1" id="KW-0812">Transmembrane</keyword>
<reference evidence="3" key="1">
    <citation type="submission" date="2020-08" db="EMBL/GenBank/DDBJ databases">
        <title>Genome public.</title>
        <authorList>
            <person name="Liu C."/>
            <person name="Sun Q."/>
        </authorList>
    </citation>
    <scope>NUCLEOTIDE SEQUENCE</scope>
    <source>
        <strain evidence="3">NSJ-54</strain>
    </source>
</reference>
<gene>
    <name evidence="3" type="ORF">H8709_09045</name>
</gene>
<evidence type="ECO:0000313" key="4">
    <source>
        <dbReference type="Proteomes" id="UP000660861"/>
    </source>
</evidence>
<feature type="transmembrane region" description="Helical" evidence="1">
    <location>
        <begin position="369"/>
        <end position="391"/>
    </location>
</feature>
<accession>A0A926EFX9</accession>
<comment type="caution">
    <text evidence="3">The sequence shown here is derived from an EMBL/GenBank/DDBJ whole genome shotgun (WGS) entry which is preliminary data.</text>
</comment>
<dbReference type="AlphaFoldDB" id="A0A926EFX9"/>
<protein>
    <recommendedName>
        <fullName evidence="5">Cell surface protein</fullName>
    </recommendedName>
</protein>
<feature type="chain" id="PRO_5037388678" description="Cell surface protein" evidence="2">
    <location>
        <begin position="29"/>
        <end position="401"/>
    </location>
</feature>